<keyword evidence="2" id="KW-1185">Reference proteome</keyword>
<sequence length="113" mass="12267">MAKYIITAHKIDAITVSKASGFTSTQMSSLFGAKPEKTVDVSSLKELIAEYNAFADSFKDSGICYQLYACKHPQETARLFSGFNKAITKDGPLKRVINRDIAIAAGEKEQASA</sequence>
<gene>
    <name evidence="1" type="ordered locus">Bind_3735</name>
</gene>
<dbReference type="EMBL" id="CP001017">
    <property type="protein sequence ID" value="ACB97286.1"/>
    <property type="molecule type" value="Genomic_DNA"/>
</dbReference>
<keyword evidence="1" id="KW-0614">Plasmid</keyword>
<proteinExistence type="predicted"/>
<protein>
    <submittedName>
        <fullName evidence="1">Uncharacterized protein</fullName>
    </submittedName>
</protein>
<dbReference type="RefSeq" id="WP_012382899.1">
    <property type="nucleotide sequence ID" value="NC_010580.1"/>
</dbReference>
<dbReference type="KEGG" id="bid:Bind_3735"/>
<evidence type="ECO:0000313" key="1">
    <source>
        <dbReference type="EMBL" id="ACB97286.1"/>
    </source>
</evidence>
<dbReference type="OrthoDB" id="9840706at2"/>
<accession>B2IL86</accession>
<dbReference type="AlphaFoldDB" id="B2IL86"/>
<evidence type="ECO:0000313" key="2">
    <source>
        <dbReference type="Proteomes" id="UP000001695"/>
    </source>
</evidence>
<dbReference type="HOGENOM" id="CLU_2128592_0_0_5"/>
<geneLocation type="plasmid" evidence="1 2">
    <name>pBIND01</name>
</geneLocation>
<reference evidence="1 2" key="1">
    <citation type="submission" date="2008-03" db="EMBL/GenBank/DDBJ databases">
        <title>Complete sequence of plasmid1 of Beijerinckia indica subsp. indica ATCC 9039.</title>
        <authorList>
            <consortium name="US DOE Joint Genome Institute"/>
            <person name="Copeland A."/>
            <person name="Lucas S."/>
            <person name="Lapidus A."/>
            <person name="Glavina del Rio T."/>
            <person name="Dalin E."/>
            <person name="Tice H."/>
            <person name="Bruce D."/>
            <person name="Goodwin L."/>
            <person name="Pitluck S."/>
            <person name="LaButti K."/>
            <person name="Schmutz J."/>
            <person name="Larimer F."/>
            <person name="Land M."/>
            <person name="Hauser L."/>
            <person name="Kyrpides N."/>
            <person name="Mikhailova N."/>
            <person name="Dunfield P.F."/>
            <person name="Dedysh S.N."/>
            <person name="Liesack W."/>
            <person name="Saw J.H."/>
            <person name="Alam M."/>
            <person name="Chen Y."/>
            <person name="Murrell J.C."/>
            <person name="Richardson P."/>
        </authorList>
    </citation>
    <scope>NUCLEOTIDE SEQUENCE [LARGE SCALE GENOMIC DNA]</scope>
    <source>
        <strain evidence="2">ATCC 9039 / DSM 1715 / NCIMB 8712</strain>
        <plasmid evidence="1 2">pBIND01</plasmid>
    </source>
</reference>
<organism evidence="1 2">
    <name type="scientific">Beijerinckia indica subsp. indica (strain ATCC 9039 / DSM 1715 / NCIMB 8712)</name>
    <dbReference type="NCBI Taxonomy" id="395963"/>
    <lineage>
        <taxon>Bacteria</taxon>
        <taxon>Pseudomonadati</taxon>
        <taxon>Pseudomonadota</taxon>
        <taxon>Alphaproteobacteria</taxon>
        <taxon>Hyphomicrobiales</taxon>
        <taxon>Beijerinckiaceae</taxon>
        <taxon>Beijerinckia</taxon>
    </lineage>
</organism>
<dbReference type="Proteomes" id="UP000001695">
    <property type="component" value="Plasmid pBIND01"/>
</dbReference>
<name>B2IL86_BEII9</name>